<feature type="compositionally biased region" description="Basic residues" evidence="1">
    <location>
        <begin position="68"/>
        <end position="82"/>
    </location>
</feature>
<dbReference type="EMBL" id="MU001889">
    <property type="protein sequence ID" value="KAF2794478.1"/>
    <property type="molecule type" value="Genomic_DNA"/>
</dbReference>
<evidence type="ECO:0000256" key="1">
    <source>
        <dbReference type="SAM" id="MobiDB-lite"/>
    </source>
</evidence>
<dbReference type="Proteomes" id="UP000799757">
    <property type="component" value="Unassembled WGS sequence"/>
</dbReference>
<organism evidence="2 3">
    <name type="scientific">Melanomma pulvis-pyrius CBS 109.77</name>
    <dbReference type="NCBI Taxonomy" id="1314802"/>
    <lineage>
        <taxon>Eukaryota</taxon>
        <taxon>Fungi</taxon>
        <taxon>Dikarya</taxon>
        <taxon>Ascomycota</taxon>
        <taxon>Pezizomycotina</taxon>
        <taxon>Dothideomycetes</taxon>
        <taxon>Pleosporomycetidae</taxon>
        <taxon>Pleosporales</taxon>
        <taxon>Melanommataceae</taxon>
        <taxon>Melanomma</taxon>
    </lineage>
</organism>
<evidence type="ECO:0000313" key="2">
    <source>
        <dbReference type="EMBL" id="KAF2794478.1"/>
    </source>
</evidence>
<accession>A0A6A6XDX4</accession>
<evidence type="ECO:0000313" key="3">
    <source>
        <dbReference type="Proteomes" id="UP000799757"/>
    </source>
</evidence>
<proteinExistence type="predicted"/>
<gene>
    <name evidence="2" type="ORF">K505DRAFT_26089</name>
</gene>
<reference evidence="2" key="1">
    <citation type="journal article" date="2020" name="Stud. Mycol.">
        <title>101 Dothideomycetes genomes: a test case for predicting lifestyles and emergence of pathogens.</title>
        <authorList>
            <person name="Haridas S."/>
            <person name="Albert R."/>
            <person name="Binder M."/>
            <person name="Bloem J."/>
            <person name="Labutti K."/>
            <person name="Salamov A."/>
            <person name="Andreopoulos B."/>
            <person name="Baker S."/>
            <person name="Barry K."/>
            <person name="Bills G."/>
            <person name="Bluhm B."/>
            <person name="Cannon C."/>
            <person name="Castanera R."/>
            <person name="Culley D."/>
            <person name="Daum C."/>
            <person name="Ezra D."/>
            <person name="Gonzalez J."/>
            <person name="Henrissat B."/>
            <person name="Kuo A."/>
            <person name="Liang C."/>
            <person name="Lipzen A."/>
            <person name="Lutzoni F."/>
            <person name="Magnuson J."/>
            <person name="Mondo S."/>
            <person name="Nolan M."/>
            <person name="Ohm R."/>
            <person name="Pangilinan J."/>
            <person name="Park H.-J."/>
            <person name="Ramirez L."/>
            <person name="Alfaro M."/>
            <person name="Sun H."/>
            <person name="Tritt A."/>
            <person name="Yoshinaga Y."/>
            <person name="Zwiers L.-H."/>
            <person name="Turgeon B."/>
            <person name="Goodwin S."/>
            <person name="Spatafora J."/>
            <person name="Crous P."/>
            <person name="Grigoriev I."/>
        </authorList>
    </citation>
    <scope>NUCLEOTIDE SEQUENCE</scope>
    <source>
        <strain evidence="2">CBS 109.77</strain>
    </source>
</reference>
<name>A0A6A6XDX4_9PLEO</name>
<sequence length="123" mass="13534">MVAVGGRSRRDAVPYPPFASCRDAPLWLDSTWLSFFLHAARSSSTTPLPQSHAAEPPRSPYHAPSRPRAPRHRANPSRRRPLSSRSFWPAVLLIFNTTFSAPPAPALSLPQPDPIPPALVLCH</sequence>
<feature type="region of interest" description="Disordered" evidence="1">
    <location>
        <begin position="44"/>
        <end position="82"/>
    </location>
</feature>
<keyword evidence="3" id="KW-1185">Reference proteome</keyword>
<dbReference type="AlphaFoldDB" id="A0A6A6XDX4"/>
<protein>
    <submittedName>
        <fullName evidence="2">Uncharacterized protein</fullName>
    </submittedName>
</protein>